<feature type="binding site" evidence="13">
    <location>
        <position position="29"/>
    </location>
    <ligand>
        <name>Zn(2+)</name>
        <dbReference type="ChEBI" id="CHEBI:29105"/>
    </ligand>
</feature>
<dbReference type="PATRIC" id="fig|571913.6.peg.1500"/>
<keyword evidence="8 13" id="KW-0862">Zinc</keyword>
<dbReference type="Pfam" id="PF23493">
    <property type="entry name" value="CysS_C"/>
    <property type="match status" value="1"/>
</dbReference>
<evidence type="ECO:0000256" key="14">
    <source>
        <dbReference type="SAM" id="MobiDB-lite"/>
    </source>
</evidence>
<evidence type="ECO:0000256" key="9">
    <source>
        <dbReference type="ARBA" id="ARBA00022840"/>
    </source>
</evidence>
<feature type="short sequence motif" description="'HIGH' region" evidence="13">
    <location>
        <begin position="31"/>
        <end position="41"/>
    </location>
</feature>
<feature type="binding site" evidence="13">
    <location>
        <position position="215"/>
    </location>
    <ligand>
        <name>Zn(2+)</name>
        <dbReference type="ChEBI" id="CHEBI:29105"/>
    </ligand>
</feature>
<evidence type="ECO:0000256" key="12">
    <source>
        <dbReference type="ARBA" id="ARBA00047398"/>
    </source>
</evidence>
<dbReference type="InterPro" id="IPR009080">
    <property type="entry name" value="tRNAsynth_Ia_anticodon-bd"/>
</dbReference>
<dbReference type="CDD" id="cd00672">
    <property type="entry name" value="CysRS_core"/>
    <property type="match status" value="1"/>
</dbReference>
<dbReference type="Gene3D" id="3.40.50.620">
    <property type="entry name" value="HUPs"/>
    <property type="match status" value="1"/>
</dbReference>
<comment type="subunit">
    <text evidence="3 13">Monomer.</text>
</comment>
<dbReference type="FunFam" id="3.40.50.620:FF:000068">
    <property type="entry name" value="Cysteine--tRNA ligase"/>
    <property type="match status" value="1"/>
</dbReference>
<feature type="region of interest" description="Disordered" evidence="14">
    <location>
        <begin position="456"/>
        <end position="476"/>
    </location>
</feature>
<dbReference type="InterPro" id="IPR056411">
    <property type="entry name" value="CysS_C"/>
</dbReference>
<evidence type="ECO:0000256" key="10">
    <source>
        <dbReference type="ARBA" id="ARBA00022917"/>
    </source>
</evidence>
<evidence type="ECO:0000256" key="13">
    <source>
        <dbReference type="HAMAP-Rule" id="MF_00041"/>
    </source>
</evidence>
<comment type="similarity">
    <text evidence="2 13">Belongs to the class-I aminoacyl-tRNA synthetase family.</text>
</comment>
<feature type="binding site" evidence="13">
    <location>
        <position position="274"/>
    </location>
    <ligand>
        <name>ATP</name>
        <dbReference type="ChEBI" id="CHEBI:30616"/>
    </ligand>
</feature>
<feature type="binding site" evidence="13">
    <location>
        <position position="240"/>
    </location>
    <ligand>
        <name>Zn(2+)</name>
        <dbReference type="ChEBI" id="CHEBI:29105"/>
    </ligand>
</feature>
<evidence type="ECO:0000259" key="15">
    <source>
        <dbReference type="SMART" id="SM00840"/>
    </source>
</evidence>
<dbReference type="PANTHER" id="PTHR10890">
    <property type="entry name" value="CYSTEINYL-TRNA SYNTHETASE"/>
    <property type="match status" value="1"/>
</dbReference>
<dbReference type="GO" id="GO:0006423">
    <property type="term" value="P:cysteinyl-tRNA aminoacylation"/>
    <property type="evidence" value="ECO:0007669"/>
    <property type="project" value="UniProtKB-UniRule"/>
</dbReference>
<dbReference type="AlphaFoldDB" id="A0A0K1JG78"/>
<evidence type="ECO:0000256" key="7">
    <source>
        <dbReference type="ARBA" id="ARBA00022741"/>
    </source>
</evidence>
<dbReference type="EC" id="6.1.1.16" evidence="13"/>
<gene>
    <name evidence="13" type="primary">cysS</name>
    <name evidence="16" type="ORF">VV02_07360</name>
</gene>
<evidence type="ECO:0000256" key="3">
    <source>
        <dbReference type="ARBA" id="ARBA00011245"/>
    </source>
</evidence>
<dbReference type="OrthoDB" id="9815130at2"/>
<sequence>MTLQIYDTATRSLRAFVPQHEGKVGIYICGLTTQGSPHIGHVRFTVAFDILRRWLTTGHGYDVTLIRNVTDIDDKILRKSAEHSADWFAWSYRHERETSDALDTLGVLRPSYEPRATGHVTDMVEIMETLIEKGHAYPAADGSGDVYFDVQSWPSYGELTRQLLDDMEPAEDADPRGKRDPRDFALWKGRKQDEPASASWPTPFGEGRPGWHLECSAMARRWLGDTFDIHGGGIDLRFPHHENEQAQSRAAGMGFAQYWMHNGWVTLSGEKMSKSLGNTLTVEELTKTVRPLVLRYYLGAVHYRSTIEYHEGSLAEAGAAVERIEGFLQRAEPSSYADRSPSVPAAFAKAMDDDLNVSGALAAVFDAVRDGNTALDDGDHEKARDRAAEVVAMTSVLGVNPLDPQWGSSGDDPTTAALGSLVEALIAQRKTARAEKDFAAADTIRDQLTAAGVAVEDTPDGARWSLVRPTRDDEKD</sequence>
<comment type="cofactor">
    <cofactor evidence="13">
        <name>Zn(2+)</name>
        <dbReference type="ChEBI" id="CHEBI:29105"/>
    </cofactor>
    <text evidence="13">Binds 1 zinc ion per subunit.</text>
</comment>
<comment type="catalytic activity">
    <reaction evidence="12 13">
        <text>tRNA(Cys) + L-cysteine + ATP = L-cysteinyl-tRNA(Cys) + AMP + diphosphate</text>
        <dbReference type="Rhea" id="RHEA:17773"/>
        <dbReference type="Rhea" id="RHEA-COMP:9661"/>
        <dbReference type="Rhea" id="RHEA-COMP:9679"/>
        <dbReference type="ChEBI" id="CHEBI:30616"/>
        <dbReference type="ChEBI" id="CHEBI:33019"/>
        <dbReference type="ChEBI" id="CHEBI:35235"/>
        <dbReference type="ChEBI" id="CHEBI:78442"/>
        <dbReference type="ChEBI" id="CHEBI:78517"/>
        <dbReference type="ChEBI" id="CHEBI:456215"/>
        <dbReference type="EC" id="6.1.1.16"/>
    </reaction>
</comment>
<reference evidence="16 17" key="1">
    <citation type="submission" date="2015-03" db="EMBL/GenBank/DDBJ databases">
        <title>Luteipulveratus halotolerans sp. nov., a novel actinobacterium (Dermacoccaceae) from Sarawak, Malaysia.</title>
        <authorList>
            <person name="Juboi H."/>
            <person name="Basik A."/>
            <person name="Shamsul S.S."/>
            <person name="Arnold P."/>
            <person name="Schmitt E.K."/>
            <person name="Sanglier J.-J."/>
            <person name="Yeo T."/>
        </authorList>
    </citation>
    <scope>NUCLEOTIDE SEQUENCE [LARGE SCALE GENOMIC DNA]</scope>
    <source>
        <strain evidence="16 17">MN07-A0370</strain>
    </source>
</reference>
<keyword evidence="5 13" id="KW-0436">Ligase</keyword>
<evidence type="ECO:0000256" key="2">
    <source>
        <dbReference type="ARBA" id="ARBA00005594"/>
    </source>
</evidence>
<keyword evidence="10 13" id="KW-0648">Protein biosynthesis</keyword>
<dbReference type="Pfam" id="PF01406">
    <property type="entry name" value="tRNA-synt_1e"/>
    <property type="match status" value="1"/>
</dbReference>
<evidence type="ECO:0000256" key="6">
    <source>
        <dbReference type="ARBA" id="ARBA00022723"/>
    </source>
</evidence>
<evidence type="ECO:0000256" key="4">
    <source>
        <dbReference type="ARBA" id="ARBA00022490"/>
    </source>
</evidence>
<evidence type="ECO:0000256" key="11">
    <source>
        <dbReference type="ARBA" id="ARBA00023146"/>
    </source>
</evidence>
<keyword evidence="4 13" id="KW-0963">Cytoplasm</keyword>
<dbReference type="Pfam" id="PF09190">
    <property type="entry name" value="DALR_2"/>
    <property type="match status" value="1"/>
</dbReference>
<comment type="subcellular location">
    <subcellularLocation>
        <location evidence="1 13">Cytoplasm</location>
    </subcellularLocation>
</comment>
<dbReference type="PANTHER" id="PTHR10890:SF30">
    <property type="entry name" value="CYSTEINE--TRNA LIGASE"/>
    <property type="match status" value="1"/>
</dbReference>
<keyword evidence="7 13" id="KW-0547">Nucleotide-binding</keyword>
<dbReference type="EMBL" id="CP011112">
    <property type="protein sequence ID" value="AKU15712.1"/>
    <property type="molecule type" value="Genomic_DNA"/>
</dbReference>
<dbReference type="InterPro" id="IPR015273">
    <property type="entry name" value="Cys-tRNA-synt_Ia_DALR"/>
</dbReference>
<evidence type="ECO:0000313" key="17">
    <source>
        <dbReference type="Proteomes" id="UP000066480"/>
    </source>
</evidence>
<dbReference type="SUPFAM" id="SSF47323">
    <property type="entry name" value="Anticodon-binding domain of a subclass of class I aminoacyl-tRNA synthetases"/>
    <property type="match status" value="1"/>
</dbReference>
<evidence type="ECO:0000256" key="8">
    <source>
        <dbReference type="ARBA" id="ARBA00022833"/>
    </source>
</evidence>
<feature type="domain" description="Cysteinyl-tRNA synthetase class Ia DALR" evidence="15">
    <location>
        <begin position="346"/>
        <end position="408"/>
    </location>
</feature>
<dbReference type="NCBIfam" id="TIGR00435">
    <property type="entry name" value="cysS"/>
    <property type="match status" value="1"/>
</dbReference>
<evidence type="ECO:0000256" key="5">
    <source>
        <dbReference type="ARBA" id="ARBA00022598"/>
    </source>
</evidence>
<dbReference type="GO" id="GO:0005829">
    <property type="term" value="C:cytosol"/>
    <property type="evidence" value="ECO:0007669"/>
    <property type="project" value="TreeGrafter"/>
</dbReference>
<dbReference type="RefSeq" id="WP_052590771.1">
    <property type="nucleotide sequence ID" value="NZ_CP011112.1"/>
</dbReference>
<dbReference type="Proteomes" id="UP000066480">
    <property type="component" value="Chromosome"/>
</dbReference>
<dbReference type="InterPro" id="IPR014729">
    <property type="entry name" value="Rossmann-like_a/b/a_fold"/>
</dbReference>
<accession>A0A0K1JG78</accession>
<dbReference type="SUPFAM" id="SSF52374">
    <property type="entry name" value="Nucleotidylyl transferase"/>
    <property type="match status" value="1"/>
</dbReference>
<dbReference type="SMART" id="SM00840">
    <property type="entry name" value="DALR_2"/>
    <property type="match status" value="1"/>
</dbReference>
<dbReference type="Gene3D" id="1.20.120.1910">
    <property type="entry name" value="Cysteine-tRNA ligase, C-terminal anti-codon recognition domain"/>
    <property type="match status" value="1"/>
</dbReference>
<organism evidence="16 17">
    <name type="scientific">Luteipulveratus mongoliensis</name>
    <dbReference type="NCBI Taxonomy" id="571913"/>
    <lineage>
        <taxon>Bacteria</taxon>
        <taxon>Bacillati</taxon>
        <taxon>Actinomycetota</taxon>
        <taxon>Actinomycetes</taxon>
        <taxon>Micrococcales</taxon>
        <taxon>Dermacoccaceae</taxon>
        <taxon>Luteipulveratus</taxon>
    </lineage>
</organism>
<keyword evidence="9 13" id="KW-0067">ATP-binding</keyword>
<feature type="short sequence motif" description="'KMSKS' region" evidence="13">
    <location>
        <begin position="271"/>
        <end position="275"/>
    </location>
</feature>
<keyword evidence="6 13" id="KW-0479">Metal-binding</keyword>
<keyword evidence="11 13" id="KW-0030">Aminoacyl-tRNA synthetase</keyword>
<evidence type="ECO:0000313" key="16">
    <source>
        <dbReference type="EMBL" id="AKU15712.1"/>
    </source>
</evidence>
<name>A0A0K1JG78_9MICO</name>
<dbReference type="GO" id="GO:0004817">
    <property type="term" value="F:cysteine-tRNA ligase activity"/>
    <property type="evidence" value="ECO:0007669"/>
    <property type="project" value="UniProtKB-UniRule"/>
</dbReference>
<dbReference type="GO" id="GO:0005524">
    <property type="term" value="F:ATP binding"/>
    <property type="evidence" value="ECO:0007669"/>
    <property type="project" value="UniProtKB-UniRule"/>
</dbReference>
<dbReference type="InterPro" id="IPR024909">
    <property type="entry name" value="Cys-tRNA/MSH_ligase"/>
</dbReference>
<evidence type="ECO:0000256" key="1">
    <source>
        <dbReference type="ARBA" id="ARBA00004496"/>
    </source>
</evidence>
<proteinExistence type="inferred from homology"/>
<dbReference type="GO" id="GO:0008270">
    <property type="term" value="F:zinc ion binding"/>
    <property type="evidence" value="ECO:0007669"/>
    <property type="project" value="UniProtKB-UniRule"/>
</dbReference>
<dbReference type="KEGG" id="lmoi:VV02_07360"/>
<dbReference type="InterPro" id="IPR015803">
    <property type="entry name" value="Cys-tRNA-ligase"/>
</dbReference>
<dbReference type="HAMAP" id="MF_00041">
    <property type="entry name" value="Cys_tRNA_synth"/>
    <property type="match status" value="1"/>
</dbReference>
<protein>
    <recommendedName>
        <fullName evidence="13">Cysteine--tRNA ligase</fullName>
        <ecNumber evidence="13">6.1.1.16</ecNumber>
    </recommendedName>
    <alternativeName>
        <fullName evidence="13">Cysteinyl-tRNA synthetase</fullName>
        <shortName evidence="13">CysRS</shortName>
    </alternativeName>
</protein>
<dbReference type="PRINTS" id="PR00983">
    <property type="entry name" value="TRNASYNTHCYS"/>
</dbReference>
<feature type="binding site" evidence="13">
    <location>
        <position position="244"/>
    </location>
    <ligand>
        <name>Zn(2+)</name>
        <dbReference type="ChEBI" id="CHEBI:29105"/>
    </ligand>
</feature>
<dbReference type="STRING" id="571913.VV02_07360"/>
<keyword evidence="17" id="KW-1185">Reference proteome</keyword>
<dbReference type="InterPro" id="IPR032678">
    <property type="entry name" value="tRNA-synt_1_cat_dom"/>
</dbReference>